<dbReference type="InterPro" id="IPR036028">
    <property type="entry name" value="SH3-like_dom_sf"/>
</dbReference>
<keyword evidence="7" id="KW-1185">Reference proteome</keyword>
<dbReference type="InterPro" id="IPR000198">
    <property type="entry name" value="RhoGAP_dom"/>
</dbReference>
<feature type="region of interest" description="Disordered" evidence="4">
    <location>
        <begin position="802"/>
        <end position="827"/>
    </location>
</feature>
<feature type="compositionally biased region" description="Polar residues" evidence="4">
    <location>
        <begin position="928"/>
        <end position="939"/>
    </location>
</feature>
<proteinExistence type="predicted"/>
<name>A0ABM0MUX2_SACKO</name>
<sequence length="1346" mass="149101">MRPVYEVENDGNSHSHGTRVESEKSVFYDHGSPSHSTRVESEKSVFYDHGSPSHTSSVRGEPTGKSIAYYSSSSPSHKGNVRVESGQSVFYGSSPSHAGSVRVESGQSLFYSKVDNHGNHLIVSEESAINIPAVAAAHVVKRYVAQSNDELSLQVGDIVSVIDMPPIEDTNWWRGKKGFEVGFFPCSCVQVIGGSVPTCVVSKVPKTPKPVLRKHGKLILFLRSFILARPAKRRLKQSGILRERVYGCDLGEHLLNSEHDVPQVLKICCEFIEKYGIGDGIYRLSGVASNIQKLRALFDSENVPDMEEYIYDIHSVSSVVKLYFRELPNPLLTYQLYDKFAAAISNEETRLLEITNVIQQLPPPHYRTVEYLMKHLNKMASFKDQTAMHSKNLAIVWAPNLLRSKEIELGVAAFMEIRVQSVVVEYLIRNVDLIFSDKLQSQLAKTDSSDAPGSTPLNRRARPKSLVLSTPAKLLSLEEARARSGLQSVQDIPVNDRQRFIEVGGGPSALPKQYHTVIDFPFDRKRSGSTSSKTKKSPSGWKSFFAKSKPTVDGKRKMLRKSSIPVPKEICVVKKRSSLRSVRSAESLMSGSDNSDGTTIVNPYAEGDVLQRRGSDSSLPKSTSHNSFFEGESAVAAMTSDMTPPDLSFIRPIRRSVSVHRQRSNSETAPSVSHMDFILQDSGQNGEKRFRHSDTPTMVRTSTKDCLVTSSAGVTRRSLTSPLKEREQYTDLPPLPRSVKSPKKTSPVYSTQSSVSSQSSNSPDSWSKSRNRHAVLLGDELAELSVLEMERMDNIVPSVVQTNSQESDFDSNSKEHKMPTIRQSRPMSDEELQKHASVAHLKKIVVAPEERYRAQLELNIDEEVSLAKEEDFQITPYSTIKKNYNNFDFNDEDLLTTPTIVENPFNLDVMMSEFDSVREKYLRQESLSPVFSGSGNGTPSPRPGNSPVMFSQTLHPIDAQLNVPSSKSNKDVDFQVVRKSSTSSSETSGHVSEEGKSSPLPDTSPSPETEYEEQQESHNKENMPVTSPVESTSPPVPHMPEEYLRTIFPDSPSQLSLTSPSPELRIPLPPSPPSELSHGSISRNVFTFENAQGAIIEPVSPAVTSSASYVFPSMLEIKSNGGSSSSSSLSTRTPSSPVSPISPLSDKVVDKPPVSPRKKIPVSPVAVKKCERQSSLKRNVSPTNIAYAERVEKMKSVAAKMSTHHDDFTMYEKYKGSSLEADTQFSDGEQELLLENRYPSYYDNATLPDTDPAECQEGPKKFPQEEHLHVETREYSSDESSDDFEPDETRLSVATLASQYDNLDGDESDGLDDSATHYENVGHNDSYNIAVGIDLLSPLDPEIIEL</sequence>
<feature type="compositionally biased region" description="Low complexity" evidence="4">
    <location>
        <begin position="980"/>
        <end position="990"/>
    </location>
</feature>
<feature type="region of interest" description="Disordered" evidence="4">
    <location>
        <begin position="661"/>
        <end position="770"/>
    </location>
</feature>
<feature type="domain" description="Rho-GAP" evidence="6">
    <location>
        <begin position="248"/>
        <end position="435"/>
    </location>
</feature>
<dbReference type="InterPro" id="IPR001452">
    <property type="entry name" value="SH3_domain"/>
</dbReference>
<evidence type="ECO:0000256" key="3">
    <source>
        <dbReference type="PROSITE-ProRule" id="PRU00192"/>
    </source>
</evidence>
<dbReference type="Pfam" id="PF00620">
    <property type="entry name" value="RhoGAP"/>
    <property type="match status" value="1"/>
</dbReference>
<dbReference type="CDD" id="cd11835">
    <property type="entry name" value="SH3_ARHGAP32_33"/>
    <property type="match status" value="1"/>
</dbReference>
<feature type="compositionally biased region" description="Basic and acidic residues" evidence="4">
    <location>
        <begin position="1257"/>
        <end position="1276"/>
    </location>
</feature>
<feature type="compositionally biased region" description="Polar residues" evidence="4">
    <location>
        <begin position="708"/>
        <end position="721"/>
    </location>
</feature>
<keyword evidence="1 3" id="KW-0728">SH3 domain</keyword>
<evidence type="ECO:0000256" key="2">
    <source>
        <dbReference type="ARBA" id="ARBA00022468"/>
    </source>
</evidence>
<dbReference type="Gene3D" id="2.30.30.40">
    <property type="entry name" value="SH3 Domains"/>
    <property type="match status" value="1"/>
</dbReference>
<dbReference type="PANTHER" id="PTHR15729:SF10">
    <property type="entry name" value="GTPASE-ACTIVATING PROTEIN CDGAPR"/>
    <property type="match status" value="1"/>
</dbReference>
<gene>
    <name evidence="8" type="primary">LOC102803321</name>
</gene>
<feature type="compositionally biased region" description="Acidic residues" evidence="4">
    <location>
        <begin position="1277"/>
        <end position="1286"/>
    </location>
</feature>
<dbReference type="SMART" id="SM00324">
    <property type="entry name" value="RhoGAP"/>
    <property type="match status" value="1"/>
</dbReference>
<feature type="region of interest" description="Disordered" evidence="4">
    <location>
        <begin position="928"/>
        <end position="950"/>
    </location>
</feature>
<dbReference type="PROSITE" id="PS50002">
    <property type="entry name" value="SH3"/>
    <property type="match status" value="1"/>
</dbReference>
<feature type="compositionally biased region" description="Low complexity" evidence="4">
    <location>
        <begin position="1051"/>
        <end position="1066"/>
    </location>
</feature>
<protein>
    <submittedName>
        <fullName evidence="8">Rho GTPase-activating protein 32-like</fullName>
    </submittedName>
</protein>
<dbReference type="GeneID" id="102803321"/>
<keyword evidence="2" id="KW-0343">GTPase activation</keyword>
<feature type="compositionally biased region" description="Basic and acidic residues" evidence="4">
    <location>
        <begin position="18"/>
        <end position="27"/>
    </location>
</feature>
<evidence type="ECO:0000259" key="6">
    <source>
        <dbReference type="PROSITE" id="PS50238"/>
    </source>
</evidence>
<evidence type="ECO:0000313" key="7">
    <source>
        <dbReference type="Proteomes" id="UP000694865"/>
    </source>
</evidence>
<feature type="region of interest" description="Disordered" evidence="4">
    <location>
        <begin position="1119"/>
        <end position="1161"/>
    </location>
</feature>
<accession>A0ABM0MUX2</accession>
<feature type="region of interest" description="Disordered" evidence="4">
    <location>
        <begin position="1"/>
        <end position="39"/>
    </location>
</feature>
<dbReference type="PROSITE" id="PS50238">
    <property type="entry name" value="RHOGAP"/>
    <property type="match status" value="1"/>
</dbReference>
<dbReference type="Proteomes" id="UP000694865">
    <property type="component" value="Unplaced"/>
</dbReference>
<dbReference type="PANTHER" id="PTHR15729">
    <property type="entry name" value="CDC42 GTPASE-ACTIVATING PROTEIN"/>
    <property type="match status" value="1"/>
</dbReference>
<dbReference type="SUPFAM" id="SSF48350">
    <property type="entry name" value="GTPase activation domain, GAP"/>
    <property type="match status" value="1"/>
</dbReference>
<dbReference type="Gene3D" id="1.10.555.10">
    <property type="entry name" value="Rho GTPase activation protein"/>
    <property type="match status" value="1"/>
</dbReference>
<dbReference type="InterPro" id="IPR008936">
    <property type="entry name" value="Rho_GTPase_activation_prot"/>
</dbReference>
<feature type="compositionally biased region" description="Low complexity" evidence="4">
    <location>
        <begin position="745"/>
        <end position="768"/>
    </location>
</feature>
<feature type="domain" description="SH3" evidence="5">
    <location>
        <begin position="132"/>
        <end position="194"/>
    </location>
</feature>
<evidence type="ECO:0000256" key="4">
    <source>
        <dbReference type="SAM" id="MobiDB-lite"/>
    </source>
</evidence>
<feature type="region of interest" description="Disordered" evidence="4">
    <location>
        <begin position="977"/>
        <end position="1079"/>
    </location>
</feature>
<dbReference type="RefSeq" id="XP_006823813.1">
    <property type="nucleotide sequence ID" value="XM_006823750.1"/>
</dbReference>
<evidence type="ECO:0000256" key="1">
    <source>
        <dbReference type="ARBA" id="ARBA00022443"/>
    </source>
</evidence>
<reference evidence="8" key="1">
    <citation type="submission" date="2025-08" db="UniProtKB">
        <authorList>
            <consortium name="RefSeq"/>
        </authorList>
    </citation>
    <scope>IDENTIFICATION</scope>
    <source>
        <tissue evidence="8">Testes</tissue>
    </source>
</reference>
<feature type="compositionally biased region" description="Low complexity" evidence="4">
    <location>
        <begin position="1123"/>
        <end position="1145"/>
    </location>
</feature>
<dbReference type="SMART" id="SM00326">
    <property type="entry name" value="SH3"/>
    <property type="match status" value="1"/>
</dbReference>
<evidence type="ECO:0000259" key="5">
    <source>
        <dbReference type="PROSITE" id="PS50002"/>
    </source>
</evidence>
<evidence type="ECO:0000313" key="8">
    <source>
        <dbReference type="RefSeq" id="XP_006823813.1"/>
    </source>
</evidence>
<organism evidence="7 8">
    <name type="scientific">Saccoglossus kowalevskii</name>
    <name type="common">Acorn worm</name>
    <dbReference type="NCBI Taxonomy" id="10224"/>
    <lineage>
        <taxon>Eukaryota</taxon>
        <taxon>Metazoa</taxon>
        <taxon>Hemichordata</taxon>
        <taxon>Enteropneusta</taxon>
        <taxon>Harrimaniidae</taxon>
        <taxon>Saccoglossus</taxon>
    </lineage>
</organism>
<dbReference type="SUPFAM" id="SSF50044">
    <property type="entry name" value="SH3-domain"/>
    <property type="match status" value="1"/>
</dbReference>
<dbReference type="InterPro" id="IPR051576">
    <property type="entry name" value="PX-Rho_GAP"/>
</dbReference>
<feature type="region of interest" description="Disordered" evidence="4">
    <location>
        <begin position="1242"/>
        <end position="1289"/>
    </location>
</feature>
<dbReference type="Pfam" id="PF14604">
    <property type="entry name" value="SH3_9"/>
    <property type="match status" value="1"/>
</dbReference>
<feature type="compositionally biased region" description="Low complexity" evidence="4">
    <location>
        <begin position="1024"/>
        <end position="1033"/>
    </location>
</feature>